<name>A0A9K3CXN0_9EUKA</name>
<proteinExistence type="predicted"/>
<comment type="caution">
    <text evidence="2">The sequence shown here is derived from an EMBL/GenBank/DDBJ whole genome shotgun (WGS) entry which is preliminary data.</text>
</comment>
<keyword evidence="1" id="KW-0812">Transmembrane</keyword>
<accession>A0A9K3CXN0</accession>
<feature type="transmembrane region" description="Helical" evidence="1">
    <location>
        <begin position="46"/>
        <end position="67"/>
    </location>
</feature>
<protein>
    <submittedName>
        <fullName evidence="2">Uncharacterized protein</fullName>
    </submittedName>
</protein>
<sequence length="485" mass="52868">MGCINPPVLHVLRMLGKSMDKKCVDKNYDPRQEFISTTVYQTLMKVYRIVCLCVVSAAVVGLASYHTNLAQDGYPIVSGIWFFCMTAASMSACHSAMVFESGTDRVKGVLHAVWRPVQLFLQVIQYCFYQLQVCVSCNDGIAALIGLCIMCAITSAVTLAVTSFAYIYLSLDIAGMFLWMGLGIDLKPIVLGPIVASVLFIAMGIESGLFTQDEGMVVTTLVFMAEAVIVFFLAIKDGIQAYLAAKNNRQSNGGAAVSIRLLRGDIRPSASRDENGQRHVEAGFSNVEDNQAAANEVDMCLTDVSILIGEKQKGPYEYWQQADKTKKLYSMAQCALPIPLLGMLSSGLYHMLAHPGLYSKDKRNTGFRFWDAYLARLFLVATFILTRWTGSNFAPLHISACVLCAVYTAHHWATLHTFQQNGVTFGRVTTELALAVEATQVTAKGTMQGGTLTVDASSMEAVTTSMSNTGHPHMLQPTPTLTGCV</sequence>
<keyword evidence="3" id="KW-1185">Reference proteome</keyword>
<feature type="transmembrane region" description="Helical" evidence="1">
    <location>
        <begin position="143"/>
        <end position="169"/>
    </location>
</feature>
<feature type="transmembrane region" description="Helical" evidence="1">
    <location>
        <begin position="189"/>
        <end position="210"/>
    </location>
</feature>
<evidence type="ECO:0000313" key="3">
    <source>
        <dbReference type="Proteomes" id="UP000265618"/>
    </source>
</evidence>
<dbReference type="Proteomes" id="UP000265618">
    <property type="component" value="Unassembled WGS sequence"/>
</dbReference>
<feature type="transmembrane region" description="Helical" evidence="1">
    <location>
        <begin position="79"/>
        <end position="100"/>
    </location>
</feature>
<dbReference type="AlphaFoldDB" id="A0A9K3CXN0"/>
<evidence type="ECO:0000313" key="2">
    <source>
        <dbReference type="EMBL" id="GIQ84218.1"/>
    </source>
</evidence>
<organism evidence="2 3">
    <name type="scientific">Kipferlia bialata</name>
    <dbReference type="NCBI Taxonomy" id="797122"/>
    <lineage>
        <taxon>Eukaryota</taxon>
        <taxon>Metamonada</taxon>
        <taxon>Carpediemonas-like organisms</taxon>
        <taxon>Kipferlia</taxon>
    </lineage>
</organism>
<feature type="transmembrane region" description="Helical" evidence="1">
    <location>
        <begin position="216"/>
        <end position="235"/>
    </location>
</feature>
<evidence type="ECO:0000256" key="1">
    <source>
        <dbReference type="SAM" id="Phobius"/>
    </source>
</evidence>
<dbReference type="EMBL" id="BDIP01001354">
    <property type="protein sequence ID" value="GIQ84218.1"/>
    <property type="molecule type" value="Genomic_DNA"/>
</dbReference>
<reference evidence="2 3" key="1">
    <citation type="journal article" date="2018" name="PLoS ONE">
        <title>The draft genome of Kipferlia bialata reveals reductive genome evolution in fornicate parasites.</title>
        <authorList>
            <person name="Tanifuji G."/>
            <person name="Takabayashi S."/>
            <person name="Kume K."/>
            <person name="Takagi M."/>
            <person name="Nakayama T."/>
            <person name="Kamikawa R."/>
            <person name="Inagaki Y."/>
            <person name="Hashimoto T."/>
        </authorList>
    </citation>
    <scope>NUCLEOTIDE SEQUENCE [LARGE SCALE GENOMIC DNA]</scope>
    <source>
        <strain evidence="2">NY0173</strain>
    </source>
</reference>
<keyword evidence="1" id="KW-1133">Transmembrane helix</keyword>
<gene>
    <name evidence="2" type="ORF">KIPB_005670</name>
</gene>
<feature type="transmembrane region" description="Helical" evidence="1">
    <location>
        <begin position="372"/>
        <end position="390"/>
    </location>
</feature>
<keyword evidence="1" id="KW-0472">Membrane</keyword>